<sequence length="196" mass="22465">MIKDNFRLEELIKFCDNSNMAYKGEAIPRFINEHDGFHLTNKETAMLASNIRDSIDIALGLPKRSPRRQYNSNRGRGHPQRGNPKEYWSLVNQLRNEQTDKSVSDIDGDTWYNYFSNLGLVPNNLKSRLHEIENKLKLLEEGNISFLPLDFKITKAELRKAYSKLNSGKSPGQDNVSNKMLKVSQSYIGTCLLKEG</sequence>
<feature type="region of interest" description="Disordered" evidence="1">
    <location>
        <begin position="64"/>
        <end position="85"/>
    </location>
</feature>
<evidence type="ECO:0000313" key="2">
    <source>
        <dbReference type="EMBL" id="CAC5424829.1"/>
    </source>
</evidence>
<dbReference type="OrthoDB" id="10588943at2759"/>
<protein>
    <submittedName>
        <fullName evidence="2">Uncharacterized protein</fullName>
    </submittedName>
</protein>
<accession>A0A6J8EW01</accession>
<dbReference type="Proteomes" id="UP000507470">
    <property type="component" value="Unassembled WGS sequence"/>
</dbReference>
<evidence type="ECO:0000313" key="3">
    <source>
        <dbReference type="Proteomes" id="UP000507470"/>
    </source>
</evidence>
<reference evidence="2 3" key="1">
    <citation type="submission" date="2020-06" db="EMBL/GenBank/DDBJ databases">
        <authorList>
            <person name="Li R."/>
            <person name="Bekaert M."/>
        </authorList>
    </citation>
    <scope>NUCLEOTIDE SEQUENCE [LARGE SCALE GENOMIC DNA]</scope>
    <source>
        <strain evidence="3">wild</strain>
    </source>
</reference>
<dbReference type="EMBL" id="CACVKT020010075">
    <property type="protein sequence ID" value="CAC5424829.1"/>
    <property type="molecule type" value="Genomic_DNA"/>
</dbReference>
<organism evidence="2 3">
    <name type="scientific">Mytilus coruscus</name>
    <name type="common">Sea mussel</name>
    <dbReference type="NCBI Taxonomy" id="42192"/>
    <lineage>
        <taxon>Eukaryota</taxon>
        <taxon>Metazoa</taxon>
        <taxon>Spiralia</taxon>
        <taxon>Lophotrochozoa</taxon>
        <taxon>Mollusca</taxon>
        <taxon>Bivalvia</taxon>
        <taxon>Autobranchia</taxon>
        <taxon>Pteriomorphia</taxon>
        <taxon>Mytilida</taxon>
        <taxon>Mytiloidea</taxon>
        <taxon>Mytilidae</taxon>
        <taxon>Mytilinae</taxon>
        <taxon>Mytilus</taxon>
    </lineage>
</organism>
<dbReference type="AlphaFoldDB" id="A0A6J8EW01"/>
<keyword evidence="3" id="KW-1185">Reference proteome</keyword>
<name>A0A6J8EW01_MYTCO</name>
<evidence type="ECO:0000256" key="1">
    <source>
        <dbReference type="SAM" id="MobiDB-lite"/>
    </source>
</evidence>
<proteinExistence type="predicted"/>
<gene>
    <name evidence="2" type="ORF">MCOR_56702</name>
</gene>